<evidence type="ECO:0000256" key="3">
    <source>
        <dbReference type="PROSITE-ProRule" id="PRU00221"/>
    </source>
</evidence>
<dbReference type="Pfam" id="PF00400">
    <property type="entry name" value="WD40"/>
    <property type="match status" value="11"/>
</dbReference>
<feature type="repeat" description="WD" evidence="3">
    <location>
        <begin position="272"/>
        <end position="313"/>
    </location>
</feature>
<dbReference type="PRINTS" id="PR00320">
    <property type="entry name" value="GPROTEINBRPT"/>
</dbReference>
<dbReference type="EMBL" id="CP074694">
    <property type="protein sequence ID" value="QVL31403.1"/>
    <property type="molecule type" value="Genomic_DNA"/>
</dbReference>
<feature type="repeat" description="WD" evidence="3">
    <location>
        <begin position="356"/>
        <end position="391"/>
    </location>
</feature>
<feature type="repeat" description="WD" evidence="3">
    <location>
        <begin position="189"/>
        <end position="229"/>
    </location>
</feature>
<reference evidence="4" key="1">
    <citation type="submission" date="2021-05" db="EMBL/GenBank/DDBJ databases">
        <title>Complete genome sequence of the cellulolytic planctomycete Telmatocola sphagniphila SP2T and characterization of the first cellulase from planctomycetes.</title>
        <authorList>
            <person name="Rakitin A.L."/>
            <person name="Beletsky A.V."/>
            <person name="Naumoff D.G."/>
            <person name="Kulichevskaya I.S."/>
            <person name="Mardanov A.V."/>
            <person name="Ravin N.V."/>
            <person name="Dedysh S.N."/>
        </authorList>
    </citation>
    <scope>NUCLEOTIDE SEQUENCE</scope>
    <source>
        <strain evidence="4">SP2T</strain>
    </source>
</reference>
<evidence type="ECO:0000256" key="2">
    <source>
        <dbReference type="ARBA" id="ARBA00022737"/>
    </source>
</evidence>
<dbReference type="InterPro" id="IPR036322">
    <property type="entry name" value="WD40_repeat_dom_sf"/>
</dbReference>
<accession>A0A8E6EX93</accession>
<dbReference type="InterPro" id="IPR019775">
    <property type="entry name" value="WD40_repeat_CS"/>
</dbReference>
<sequence length="779" mass="87762">MLDTHFDANPLLFWEFVGVASDAAFKEGRVNRARMLLSQVPPEFRDFVWKYRSSSISGFYMTLKGHSYSAEALAISKCGNFLASRSNDGLIYIWDTNRGLIINCLETQLSKSRLLKFSTDASLLFFSNGKSSLCKIHLNDGSYEDLINDANLKITTVIMSDTANKIIYGTSGGEIGIFDVESKKVQFILTAHENEVQALALSLDGIFLVSGSYNEIKIWDLVSEKMMSQHTDDYFSLNSIAISPDSKYIAVATIGKCVKLYAFPKFTFLRNLDGHKSSVNHIEFSPDGGLLFSCSDDFSINTWGVPSGKLEKAYRGHTATVFKILPFPDGNRFASCSDDKTIKVWSQDSLAEILTFFGHSDSIISIDINNSSKLLASGSKDSTIKLWSLESFRFECELGSHDDVIMRVQFSPDGQYLVSASGGLDYGYDANRDFNTLKVWDLNDASLNYSIKTHSSWITSLSFSPDSKLLCSGSFDGYIKIWDMQSKSTKCQLLIPEVEINTLTFTHCGMFILFGCSDGSVRTWNYDKHAHSLILMQSSSSINSLAISPDGNYFASVNDFNDITIWDLIKQEVRITWSGHDAVIRNARFSPDNKHLVTVSDDCSIIFWNYFYGSEQLRLTGHDDMVIDACFDRNGSFLATCSADKTIKIWDASNIANTSFLLNDKTSNQEEIDVPFQDAEIDLRTEKYRISKTTISEPKILQNILTSASQYSKAFWHSQIVVKSPKKIELWENFKKECLDYSEFLLFIKTCDSLLSQNNDPQELISNQRQWAIDKIKKH</sequence>
<evidence type="ECO:0000256" key="1">
    <source>
        <dbReference type="ARBA" id="ARBA00022574"/>
    </source>
</evidence>
<dbReference type="PROSITE" id="PS50082">
    <property type="entry name" value="WD_REPEATS_2"/>
    <property type="match status" value="9"/>
</dbReference>
<evidence type="ECO:0000313" key="5">
    <source>
        <dbReference type="Proteomes" id="UP000676194"/>
    </source>
</evidence>
<keyword evidence="1 3" id="KW-0853">WD repeat</keyword>
<feature type="repeat" description="WD" evidence="3">
    <location>
        <begin position="314"/>
        <end position="355"/>
    </location>
</feature>
<feature type="repeat" description="WD" evidence="3">
    <location>
        <begin position="577"/>
        <end position="609"/>
    </location>
</feature>
<keyword evidence="5" id="KW-1185">Reference proteome</keyword>
<dbReference type="PROSITE" id="PS00678">
    <property type="entry name" value="WD_REPEATS_1"/>
    <property type="match status" value="2"/>
</dbReference>
<dbReference type="Proteomes" id="UP000676194">
    <property type="component" value="Chromosome"/>
</dbReference>
<dbReference type="CDD" id="cd00200">
    <property type="entry name" value="WD40"/>
    <property type="match status" value="1"/>
</dbReference>
<feature type="repeat" description="WD" evidence="3">
    <location>
        <begin position="535"/>
        <end position="576"/>
    </location>
</feature>
<feature type="repeat" description="WD" evidence="3">
    <location>
        <begin position="619"/>
        <end position="654"/>
    </location>
</feature>
<gene>
    <name evidence="4" type="ORF">KIH39_21535</name>
</gene>
<dbReference type="PANTHER" id="PTHR19848">
    <property type="entry name" value="WD40 REPEAT PROTEIN"/>
    <property type="match status" value="1"/>
</dbReference>
<organism evidence="4 5">
    <name type="scientific">Telmatocola sphagniphila</name>
    <dbReference type="NCBI Taxonomy" id="1123043"/>
    <lineage>
        <taxon>Bacteria</taxon>
        <taxon>Pseudomonadati</taxon>
        <taxon>Planctomycetota</taxon>
        <taxon>Planctomycetia</taxon>
        <taxon>Gemmatales</taxon>
        <taxon>Gemmataceae</taxon>
    </lineage>
</organism>
<dbReference type="InterPro" id="IPR015943">
    <property type="entry name" value="WD40/YVTN_repeat-like_dom_sf"/>
</dbReference>
<dbReference type="SUPFAM" id="SSF50978">
    <property type="entry name" value="WD40 repeat-like"/>
    <property type="match status" value="2"/>
</dbReference>
<proteinExistence type="predicted"/>
<dbReference type="InterPro" id="IPR020472">
    <property type="entry name" value="WD40_PAC1"/>
</dbReference>
<dbReference type="PROSITE" id="PS50294">
    <property type="entry name" value="WD_REPEATS_REGION"/>
    <property type="match status" value="7"/>
</dbReference>
<dbReference type="AlphaFoldDB" id="A0A8E6EX93"/>
<protein>
    <submittedName>
        <fullName evidence="4">Uncharacterized protein</fullName>
    </submittedName>
</protein>
<dbReference type="InterPro" id="IPR011047">
    <property type="entry name" value="Quinoprotein_ADH-like_sf"/>
</dbReference>
<dbReference type="SUPFAM" id="SSF50998">
    <property type="entry name" value="Quinoprotein alcohol dehydrogenase-like"/>
    <property type="match status" value="1"/>
</dbReference>
<dbReference type="PANTHER" id="PTHR19848:SF8">
    <property type="entry name" value="F-BOX AND WD REPEAT DOMAIN CONTAINING 7"/>
    <property type="match status" value="1"/>
</dbReference>
<dbReference type="Gene3D" id="2.130.10.10">
    <property type="entry name" value="YVTN repeat-like/Quinoprotein amine dehydrogenase"/>
    <property type="match status" value="4"/>
</dbReference>
<dbReference type="RefSeq" id="WP_213495284.1">
    <property type="nucleotide sequence ID" value="NZ_CP074694.1"/>
</dbReference>
<dbReference type="SMART" id="SM00320">
    <property type="entry name" value="WD40"/>
    <property type="match status" value="12"/>
</dbReference>
<dbReference type="InterPro" id="IPR001680">
    <property type="entry name" value="WD40_rpt"/>
</dbReference>
<keyword evidence="2" id="KW-0677">Repeat</keyword>
<evidence type="ECO:0000313" key="4">
    <source>
        <dbReference type="EMBL" id="QVL31403.1"/>
    </source>
</evidence>
<feature type="repeat" description="WD" evidence="3">
    <location>
        <begin position="451"/>
        <end position="492"/>
    </location>
</feature>
<feature type="repeat" description="WD" evidence="3">
    <location>
        <begin position="63"/>
        <end position="95"/>
    </location>
</feature>
<dbReference type="KEGG" id="tsph:KIH39_21535"/>
<name>A0A8E6EX93_9BACT</name>